<gene>
    <name evidence="1" type="ORF">CEV33_0842</name>
</gene>
<name>A0A256FE30_9HYPH</name>
<accession>A0A256FE30</accession>
<dbReference type="Proteomes" id="UP000216478">
    <property type="component" value="Unassembled WGS sequence"/>
</dbReference>
<comment type="caution">
    <text evidence="1">The sequence shown here is derived from an EMBL/GenBank/DDBJ whole genome shotgun (WGS) entry which is preliminary data.</text>
</comment>
<keyword evidence="2" id="KW-1185">Reference proteome</keyword>
<dbReference type="AlphaFoldDB" id="A0A256FE30"/>
<protein>
    <submittedName>
        <fullName evidence="1">Uncharacterized protein</fullName>
    </submittedName>
</protein>
<dbReference type="EMBL" id="NNRL01000158">
    <property type="protein sequence ID" value="OYR13119.1"/>
    <property type="molecule type" value="Genomic_DNA"/>
</dbReference>
<reference evidence="1 2" key="1">
    <citation type="submission" date="2017-07" db="EMBL/GenBank/DDBJ databases">
        <title>Phylogenetic study on the rhizospheric bacterium Ochrobactrum sp. A44.</title>
        <authorList>
            <person name="Krzyzanowska D.M."/>
            <person name="Ossowicki A."/>
            <person name="Rajewska M."/>
            <person name="Maciag T."/>
            <person name="Kaczynski Z."/>
            <person name="Czerwicka M."/>
            <person name="Jafra S."/>
        </authorList>
    </citation>
    <scope>NUCLEOTIDE SEQUENCE [LARGE SCALE GENOMIC DNA]</scope>
    <source>
        <strain evidence="1 2">OgA9a</strain>
    </source>
</reference>
<proteinExistence type="predicted"/>
<sequence length="40" mass="4210">MDSENAAQTPPVYAAGIPHIQSKAVVVKTITAFLLSHGMD</sequence>
<evidence type="ECO:0000313" key="2">
    <source>
        <dbReference type="Proteomes" id="UP000216478"/>
    </source>
</evidence>
<evidence type="ECO:0000313" key="1">
    <source>
        <dbReference type="EMBL" id="OYR13119.1"/>
    </source>
</evidence>
<organism evidence="1 2">
    <name type="scientific">Brucella grignonensis</name>
    <dbReference type="NCBI Taxonomy" id="94627"/>
    <lineage>
        <taxon>Bacteria</taxon>
        <taxon>Pseudomonadati</taxon>
        <taxon>Pseudomonadota</taxon>
        <taxon>Alphaproteobacteria</taxon>
        <taxon>Hyphomicrobiales</taxon>
        <taxon>Brucellaceae</taxon>
        <taxon>Brucella/Ochrobactrum group</taxon>
        <taxon>Brucella</taxon>
    </lineage>
</organism>